<dbReference type="InterPro" id="IPR036306">
    <property type="entry name" value="ISWI_HAND-dom_sf"/>
</dbReference>
<keyword evidence="8" id="KW-1185">Reference proteome</keyword>
<dbReference type="SUPFAM" id="SSF46689">
    <property type="entry name" value="Homeodomain-like"/>
    <property type="match status" value="2"/>
</dbReference>
<gene>
    <name evidence="7" type="ORF">VSDG_08708</name>
</gene>
<dbReference type="GO" id="GO:0140658">
    <property type="term" value="F:ATP-dependent chromatin remodeler activity"/>
    <property type="evidence" value="ECO:0007669"/>
    <property type="project" value="TreeGrafter"/>
</dbReference>
<feature type="compositionally biased region" description="Basic and acidic residues" evidence="5">
    <location>
        <begin position="1"/>
        <end position="10"/>
    </location>
</feature>
<dbReference type="InterPro" id="IPR015195">
    <property type="entry name" value="SLIDE"/>
</dbReference>
<dbReference type="GO" id="GO:0034728">
    <property type="term" value="P:nucleosome organization"/>
    <property type="evidence" value="ECO:0007669"/>
    <property type="project" value="TreeGrafter"/>
</dbReference>
<dbReference type="GO" id="GO:0042393">
    <property type="term" value="F:histone binding"/>
    <property type="evidence" value="ECO:0007669"/>
    <property type="project" value="TreeGrafter"/>
</dbReference>
<dbReference type="PROSITE" id="PS51293">
    <property type="entry name" value="SANT"/>
    <property type="match status" value="1"/>
</dbReference>
<dbReference type="Gene3D" id="1.20.5.1190">
    <property type="entry name" value="iswi atpase"/>
    <property type="match status" value="1"/>
</dbReference>
<keyword evidence="2" id="KW-0347">Helicase</keyword>
<evidence type="ECO:0000256" key="5">
    <source>
        <dbReference type="SAM" id="MobiDB-lite"/>
    </source>
</evidence>
<accession>A0A423VDY5</accession>
<dbReference type="Gene3D" id="3.40.50.300">
    <property type="entry name" value="P-loop containing nucleotide triphosphate hydrolases"/>
    <property type="match status" value="1"/>
</dbReference>
<sequence length="623" mass="71401">MHDVSDDGKNVTDPVEVDDTPDYSDSEDPNTTASSVVGETLDGRKRRAEANQLRRSIFGKKHDRLGESKEDDSLRRFRYLLGLTDLFRHFIEHSKDENIRKIMQEIDRQNAEQAKSKKAASRRAAGGERTRRTEAEEDAELLKDEKVGAKAAANKDELLSMIQHGAETVFQAKGATGQLAEKGADMTDDDIDAILSAGENRTKQLNAKYEKLGLDDLQKFTSESAYEWNGKDFTNTKKDIGMTWINPAKRERKEQIYSIDKYYKQALQTGGRTADTKPKAPRAPKQIPIQDYQFYPERLKELQERETAYYRKEIGYKVPITDGDEDTLAEREADRDLEQRVIDDATPLTEEEQAEKAELASQGFEEWNRRDFQQFINGSHYYGRSNYEGIASHCQNKNPAEVKQYAKVFWQRYKEVADWQKHIRHIEEGEEKLRKIEHQRKMLRKKMSMYRVPLQQLKINYSVSTTNKKVYSEEEDRFLLVQLDKHGVDSEGIYEKIRDEIRESPLFRFDWFFLSRTAQELGRRCNTLLATIVKEFEDVQPSSKGTNGVNGKQKRELEEDENDEDSVLSVAPAKKKSKPNGAKNKALDSIKSKASSASPSRASSVVSTNSNTASKSKSKGKKK</sequence>
<keyword evidence="4" id="KW-0539">Nucleus</keyword>
<dbReference type="InterPro" id="IPR027417">
    <property type="entry name" value="P-loop_NTPase"/>
</dbReference>
<dbReference type="EMBL" id="LJZO01000061">
    <property type="protein sequence ID" value="ROV89011.1"/>
    <property type="molecule type" value="Genomic_DNA"/>
</dbReference>
<dbReference type="Pfam" id="PF09111">
    <property type="entry name" value="SLIDE"/>
    <property type="match status" value="1"/>
</dbReference>
<proteinExistence type="predicted"/>
<evidence type="ECO:0000256" key="3">
    <source>
        <dbReference type="ARBA" id="ARBA00022840"/>
    </source>
</evidence>
<dbReference type="CDD" id="cd00167">
    <property type="entry name" value="SANT"/>
    <property type="match status" value="1"/>
</dbReference>
<name>A0A423VDY5_CYTCH</name>
<evidence type="ECO:0000313" key="7">
    <source>
        <dbReference type="EMBL" id="ROV89011.1"/>
    </source>
</evidence>
<comment type="caution">
    <text evidence="7">The sequence shown here is derived from an EMBL/GenBank/DDBJ whole genome shotgun (WGS) entry which is preliminary data.</text>
</comment>
<dbReference type="FunFam" id="1.20.5.1190:FF:000005">
    <property type="entry name" value="ISWI chromatin-remodeling complex ATPase ISW1"/>
    <property type="match status" value="1"/>
</dbReference>
<dbReference type="GO" id="GO:0004386">
    <property type="term" value="F:helicase activity"/>
    <property type="evidence" value="ECO:0007669"/>
    <property type="project" value="UniProtKB-KW"/>
</dbReference>
<evidence type="ECO:0000313" key="8">
    <source>
        <dbReference type="Proteomes" id="UP000284375"/>
    </source>
</evidence>
<feature type="region of interest" description="Disordered" evidence="5">
    <location>
        <begin position="110"/>
        <end position="137"/>
    </location>
</feature>
<dbReference type="GO" id="GO:0005634">
    <property type="term" value="C:nucleus"/>
    <property type="evidence" value="ECO:0007669"/>
    <property type="project" value="InterPro"/>
</dbReference>
<dbReference type="GO" id="GO:0003677">
    <property type="term" value="F:DNA binding"/>
    <property type="evidence" value="ECO:0007669"/>
    <property type="project" value="InterPro"/>
</dbReference>
<evidence type="ECO:0000256" key="4">
    <source>
        <dbReference type="ARBA" id="ARBA00023242"/>
    </source>
</evidence>
<feature type="compositionally biased region" description="Acidic residues" evidence="5">
    <location>
        <begin position="15"/>
        <end position="28"/>
    </location>
</feature>
<feature type="compositionally biased region" description="Basic and acidic residues" evidence="5">
    <location>
        <begin position="125"/>
        <end position="137"/>
    </location>
</feature>
<dbReference type="Gene3D" id="1.10.1040.30">
    <property type="entry name" value="ISWI, HAND domain"/>
    <property type="match status" value="1"/>
</dbReference>
<feature type="region of interest" description="Disordered" evidence="5">
    <location>
        <begin position="540"/>
        <end position="623"/>
    </location>
</feature>
<dbReference type="SUPFAM" id="SSF101224">
    <property type="entry name" value="HAND domain of the nucleosome remodeling ATPase ISWI"/>
    <property type="match status" value="1"/>
</dbReference>
<dbReference type="AlphaFoldDB" id="A0A423VDY5"/>
<dbReference type="InterPro" id="IPR015194">
    <property type="entry name" value="ISWI_HAND-dom"/>
</dbReference>
<dbReference type="PANTHER" id="PTHR45623:SF49">
    <property type="entry name" value="SWI_SNF-RELATED MATRIX-ASSOCIATED ACTIN-DEPENDENT REGULATOR OF CHROMATIN SUBFAMILY A MEMBER 5"/>
    <property type="match status" value="1"/>
</dbReference>
<feature type="compositionally biased region" description="Polar residues" evidence="5">
    <location>
        <begin position="540"/>
        <end position="550"/>
    </location>
</feature>
<evidence type="ECO:0000259" key="6">
    <source>
        <dbReference type="PROSITE" id="PS51293"/>
    </source>
</evidence>
<dbReference type="InterPro" id="IPR017884">
    <property type="entry name" value="SANT_dom"/>
</dbReference>
<dbReference type="Pfam" id="PF09110">
    <property type="entry name" value="HAND"/>
    <property type="match status" value="1"/>
</dbReference>
<organism evidence="7 8">
    <name type="scientific">Cytospora chrysosperma</name>
    <name type="common">Cytospora canker fungus</name>
    <name type="synonym">Sphaeria chrysosperma</name>
    <dbReference type="NCBI Taxonomy" id="252740"/>
    <lineage>
        <taxon>Eukaryota</taxon>
        <taxon>Fungi</taxon>
        <taxon>Dikarya</taxon>
        <taxon>Ascomycota</taxon>
        <taxon>Pezizomycotina</taxon>
        <taxon>Sordariomycetes</taxon>
        <taxon>Sordariomycetidae</taxon>
        <taxon>Diaporthales</taxon>
        <taxon>Cytosporaceae</taxon>
        <taxon>Cytospora</taxon>
    </lineage>
</organism>
<keyword evidence="1" id="KW-0547">Nucleotide-binding</keyword>
<keyword evidence="3" id="KW-0067">ATP-binding</keyword>
<feature type="region of interest" description="Disordered" evidence="5">
    <location>
        <begin position="1"/>
        <end position="69"/>
    </location>
</feature>
<dbReference type="InterPro" id="IPR001005">
    <property type="entry name" value="SANT/Myb"/>
</dbReference>
<dbReference type="GO" id="GO:0016887">
    <property type="term" value="F:ATP hydrolysis activity"/>
    <property type="evidence" value="ECO:0007669"/>
    <property type="project" value="TreeGrafter"/>
</dbReference>
<dbReference type="GO" id="GO:0031491">
    <property type="term" value="F:nucleosome binding"/>
    <property type="evidence" value="ECO:0007669"/>
    <property type="project" value="InterPro"/>
</dbReference>
<dbReference type="FunFam" id="1.10.10.60:FF:000234">
    <property type="entry name" value="ISWI chromatin-remodeling complex ATPase ISW2"/>
    <property type="match status" value="1"/>
</dbReference>
<dbReference type="InterPro" id="IPR009057">
    <property type="entry name" value="Homeodomain-like_sf"/>
</dbReference>
<evidence type="ECO:0000256" key="1">
    <source>
        <dbReference type="ARBA" id="ARBA00022741"/>
    </source>
</evidence>
<dbReference type="Gene3D" id="1.10.10.60">
    <property type="entry name" value="Homeodomain-like"/>
    <property type="match status" value="2"/>
</dbReference>
<dbReference type="OrthoDB" id="5857104at2759"/>
<reference evidence="7 8" key="1">
    <citation type="submission" date="2015-09" db="EMBL/GenBank/DDBJ databases">
        <title>Host preference determinants of Valsa canker pathogens revealed by comparative genomics.</title>
        <authorList>
            <person name="Yin Z."/>
            <person name="Huang L."/>
        </authorList>
    </citation>
    <scope>NUCLEOTIDE SEQUENCE [LARGE SCALE GENOMIC DNA]</scope>
    <source>
        <strain evidence="7 8">YSFL</strain>
    </source>
</reference>
<dbReference type="GO" id="GO:0000785">
    <property type="term" value="C:chromatin"/>
    <property type="evidence" value="ECO:0007669"/>
    <property type="project" value="TreeGrafter"/>
</dbReference>
<feature type="domain" description="SANT" evidence="6">
    <location>
        <begin position="362"/>
        <end position="414"/>
    </location>
</feature>
<evidence type="ECO:0000256" key="2">
    <source>
        <dbReference type="ARBA" id="ARBA00022806"/>
    </source>
</evidence>
<dbReference type="SMART" id="SM00717">
    <property type="entry name" value="SANT"/>
    <property type="match status" value="2"/>
</dbReference>
<dbReference type="STRING" id="252740.A0A423VDY5"/>
<dbReference type="Proteomes" id="UP000284375">
    <property type="component" value="Unassembled WGS sequence"/>
</dbReference>
<keyword evidence="2" id="KW-0378">Hydrolase</keyword>
<dbReference type="FunFam" id="1.10.1040.30:FF:000003">
    <property type="entry name" value="ISWI chromatin-remodeling complex ATPase ISW2"/>
    <property type="match status" value="1"/>
</dbReference>
<dbReference type="GO" id="GO:0005524">
    <property type="term" value="F:ATP binding"/>
    <property type="evidence" value="ECO:0007669"/>
    <property type="project" value="UniProtKB-KW"/>
</dbReference>
<feature type="compositionally biased region" description="Low complexity" evidence="5">
    <location>
        <begin position="592"/>
        <end position="615"/>
    </location>
</feature>
<dbReference type="PANTHER" id="PTHR45623">
    <property type="entry name" value="CHROMODOMAIN-HELICASE-DNA-BINDING PROTEIN 3-RELATED-RELATED"/>
    <property type="match status" value="1"/>
</dbReference>
<protein>
    <recommendedName>
        <fullName evidence="6">SANT domain-containing protein</fullName>
    </recommendedName>
</protein>